<dbReference type="Proteomes" id="UP001365846">
    <property type="component" value="Unassembled WGS sequence"/>
</dbReference>
<dbReference type="Gene3D" id="2.60.40.1610">
    <property type="entry name" value="Domain of unknown function DUF1254"/>
    <property type="match status" value="1"/>
</dbReference>
<gene>
    <name evidence="4" type="ORF">WKW77_05595</name>
</gene>
<sequence>MDTNATRRNLCLAMTLGALGSSGVARAADGLMLDLKREVEDSVDSLKGDIKARQARDLAIEAYIYAYPLVTMELTRRSLTNVAAPEAARAPMGHFLKLRDYPAVDNHAVTAPNADTLYTIIWLDVAKEPWIISTPDMKGRFFLLPMLDGWTNVFEVPGKRTTGTGAQKFAITGPGWKGSLPSGVKQYKSPTGMVWMLGRIYCTGTPEDYAEVHALQDQMTATPLSSYGKPYTPPPGTVDPSVDSKTAVRDQVDAMDAASYFALFAQLLKTNPPLAGDAAMVAKLAKIGIVPGKDFDAAKLGDSVNKGLAEAPKPAQAKIMGWMKKGVLAGDLSLKNGWTFTTKAGTYGTNYIQRALVTAIGLGANRPQDAVYPTSTGPDILQKYDGSKKYVMHFPKGQLPPVNGFWSLTMYGTDYFFVPNPINRYTVSQRNKLKANADGSVDIFIQHESPGPDKEENWLPAPKDGFVLMMRLYWPKDKPPSIIDGSWVPPRAKAV</sequence>
<dbReference type="RefSeq" id="WP_340355852.1">
    <property type="nucleotide sequence ID" value="NZ_JBBKZU010000002.1"/>
</dbReference>
<dbReference type="EMBL" id="JBBKZU010000002">
    <property type="protein sequence ID" value="MEJ8810534.1"/>
    <property type="molecule type" value="Genomic_DNA"/>
</dbReference>
<dbReference type="SUPFAM" id="SSF160935">
    <property type="entry name" value="VPA0735-like"/>
    <property type="match status" value="1"/>
</dbReference>
<dbReference type="InterPro" id="IPR010621">
    <property type="entry name" value="DUF1214"/>
</dbReference>
<feature type="domain" description="DUF1214" evidence="2">
    <location>
        <begin position="370"/>
        <end position="476"/>
    </location>
</feature>
<name>A0ABU8VA46_9BURK</name>
<comment type="caution">
    <text evidence="4">The sequence shown here is derived from an EMBL/GenBank/DDBJ whole genome shotgun (WGS) entry which is preliminary data.</text>
</comment>
<feature type="signal peptide" evidence="1">
    <location>
        <begin position="1"/>
        <end position="27"/>
    </location>
</feature>
<keyword evidence="1" id="KW-0732">Signal</keyword>
<dbReference type="Pfam" id="PF06863">
    <property type="entry name" value="DUF1254"/>
    <property type="match status" value="1"/>
</dbReference>
<reference evidence="4 5" key="1">
    <citation type="submission" date="2024-03" db="EMBL/GenBank/DDBJ databases">
        <title>Novel species of the genus Variovorax.</title>
        <authorList>
            <person name="Liu Q."/>
            <person name="Xin Y.-H."/>
        </authorList>
    </citation>
    <scope>NUCLEOTIDE SEQUENCE [LARGE SCALE GENOMIC DNA]</scope>
    <source>
        <strain evidence="4 5">KACC 18899</strain>
    </source>
</reference>
<dbReference type="PANTHER" id="PTHR36509:SF2">
    <property type="entry name" value="BLL3101 PROTEIN"/>
    <property type="match status" value="1"/>
</dbReference>
<dbReference type="PANTHER" id="PTHR36509">
    <property type="entry name" value="BLL3101 PROTEIN"/>
    <property type="match status" value="1"/>
</dbReference>
<keyword evidence="5" id="KW-1185">Reference proteome</keyword>
<dbReference type="InterPro" id="IPR037050">
    <property type="entry name" value="DUF1254_sf"/>
</dbReference>
<dbReference type="InterPro" id="IPR010679">
    <property type="entry name" value="DUF1254"/>
</dbReference>
<dbReference type="InterPro" id="IPR037049">
    <property type="entry name" value="DUF1214_C_sf"/>
</dbReference>
<feature type="domain" description="DUF1254" evidence="3">
    <location>
        <begin position="93"/>
        <end position="223"/>
    </location>
</feature>
<evidence type="ECO:0000259" key="3">
    <source>
        <dbReference type="Pfam" id="PF06863"/>
    </source>
</evidence>
<dbReference type="Pfam" id="PF06742">
    <property type="entry name" value="DUF1214"/>
    <property type="match status" value="1"/>
</dbReference>
<proteinExistence type="predicted"/>
<evidence type="ECO:0000256" key="1">
    <source>
        <dbReference type="SAM" id="SignalP"/>
    </source>
</evidence>
<accession>A0ABU8VA46</accession>
<organism evidence="4 5">
    <name type="scientific">Variovorax ureilyticus</name>
    <dbReference type="NCBI Taxonomy" id="1836198"/>
    <lineage>
        <taxon>Bacteria</taxon>
        <taxon>Pseudomonadati</taxon>
        <taxon>Pseudomonadota</taxon>
        <taxon>Betaproteobacteria</taxon>
        <taxon>Burkholderiales</taxon>
        <taxon>Comamonadaceae</taxon>
        <taxon>Variovorax</taxon>
    </lineage>
</organism>
<evidence type="ECO:0000313" key="4">
    <source>
        <dbReference type="EMBL" id="MEJ8810534.1"/>
    </source>
</evidence>
<evidence type="ECO:0000313" key="5">
    <source>
        <dbReference type="Proteomes" id="UP001365846"/>
    </source>
</evidence>
<evidence type="ECO:0000259" key="2">
    <source>
        <dbReference type="Pfam" id="PF06742"/>
    </source>
</evidence>
<protein>
    <submittedName>
        <fullName evidence="4">DUF1254 domain-containing protein</fullName>
    </submittedName>
</protein>
<feature type="chain" id="PRO_5047535640" evidence="1">
    <location>
        <begin position="28"/>
        <end position="495"/>
    </location>
</feature>
<dbReference type="Gene3D" id="2.60.120.600">
    <property type="entry name" value="Domain of unknown function DUF1214, C-terminal domain"/>
    <property type="match status" value="1"/>
</dbReference>